<proteinExistence type="predicted"/>
<dbReference type="PANTHER" id="PTHR34759:SF1">
    <property type="entry name" value="SPERMATOGENESIS-ASSOCIATED PROTEIN 48"/>
    <property type="match status" value="1"/>
</dbReference>
<sequence length="414" mass="47924">MSQVVASQTYCLENSTKLTRSNFETFLTSNESHGPTVVDKHQVKRLYRLQRKPNVNTHLHLDNSTVDYERQGYFESIVRKQIDESSIQPPRIIYHRPLDVSNKALAKLSFGKTRLDPQQIIPSQITTVRNHSAAIPLLRHEQGLDNEIVPRFSDRLVLDQTIRNRLSFGDTLNSKEDCLRNQSLQSNLTYNRKQQQQGLKTNRLNRNELANHFIYTSMQQAAFDEIPWDSKLPSKLPVPLTTYEINGSDPLLKSKSHLSLDDKRTCNILQWDRLQSRNIHYNQKPFLNIAPLSRAQQISGYSGSIGGYNIHDIDNPEVDFQPYTILRTEQPKFTLNPFKTNIPYYTGKSHWTKIDPVSHHDESDYAYTTATAFHKFDNLSYHHMDFNEPLSRILTTVIPQNSSNQINMNTKNEE</sequence>
<dbReference type="Pfam" id="PF15073">
    <property type="entry name" value="SPATA48"/>
    <property type="match status" value="1"/>
</dbReference>
<organism evidence="2 3">
    <name type="scientific">Rotaria sordida</name>
    <dbReference type="NCBI Taxonomy" id="392033"/>
    <lineage>
        <taxon>Eukaryota</taxon>
        <taxon>Metazoa</taxon>
        <taxon>Spiralia</taxon>
        <taxon>Gnathifera</taxon>
        <taxon>Rotifera</taxon>
        <taxon>Eurotatoria</taxon>
        <taxon>Bdelloidea</taxon>
        <taxon>Philodinida</taxon>
        <taxon>Philodinidae</taxon>
        <taxon>Rotaria</taxon>
    </lineage>
</organism>
<dbReference type="EMBL" id="CAJNOH010000424">
    <property type="protein sequence ID" value="CAF1035729.1"/>
    <property type="molecule type" value="Genomic_DNA"/>
</dbReference>
<evidence type="ECO:0000313" key="1">
    <source>
        <dbReference type="EMBL" id="CAF1035729.1"/>
    </source>
</evidence>
<dbReference type="InterPro" id="IPR027867">
    <property type="entry name" value="SPATA48"/>
</dbReference>
<comment type="caution">
    <text evidence="2">The sequence shown here is derived from an EMBL/GenBank/DDBJ whole genome shotgun (WGS) entry which is preliminary data.</text>
</comment>
<dbReference type="AlphaFoldDB" id="A0A815S0W5"/>
<name>A0A815S0W5_9BILA</name>
<dbReference type="Proteomes" id="UP000663870">
    <property type="component" value="Unassembled WGS sequence"/>
</dbReference>
<evidence type="ECO:0000313" key="3">
    <source>
        <dbReference type="Proteomes" id="UP000663870"/>
    </source>
</evidence>
<evidence type="ECO:0000313" key="2">
    <source>
        <dbReference type="EMBL" id="CAF1485374.1"/>
    </source>
</evidence>
<dbReference type="Proteomes" id="UP000663854">
    <property type="component" value="Unassembled WGS sequence"/>
</dbReference>
<dbReference type="PANTHER" id="PTHR34759">
    <property type="entry name" value="SPERMATOGENESIS-ASSOCIATED PROTEIN 48"/>
    <property type="match status" value="1"/>
</dbReference>
<dbReference type="EMBL" id="CAJNOL010002295">
    <property type="protein sequence ID" value="CAF1485374.1"/>
    <property type="molecule type" value="Genomic_DNA"/>
</dbReference>
<gene>
    <name evidence="2" type="ORF">JXQ802_LOCUS39543</name>
    <name evidence="1" type="ORF">PYM288_LOCUS16381</name>
</gene>
<keyword evidence="3" id="KW-1185">Reference proteome</keyword>
<reference evidence="2" key="1">
    <citation type="submission" date="2021-02" db="EMBL/GenBank/DDBJ databases">
        <authorList>
            <person name="Nowell W R."/>
        </authorList>
    </citation>
    <scope>NUCLEOTIDE SEQUENCE</scope>
</reference>
<accession>A0A815S0W5</accession>
<protein>
    <submittedName>
        <fullName evidence="2">Uncharacterized protein</fullName>
    </submittedName>
</protein>